<dbReference type="GO" id="GO:0005634">
    <property type="term" value="C:nucleus"/>
    <property type="evidence" value="ECO:0007669"/>
    <property type="project" value="TreeGrafter"/>
</dbReference>
<dbReference type="GO" id="GO:0005524">
    <property type="term" value="F:ATP binding"/>
    <property type="evidence" value="ECO:0007669"/>
    <property type="project" value="UniProtKB-KW"/>
</dbReference>
<keyword evidence="4" id="KW-0547">Nucleotide-binding</keyword>
<keyword evidence="8" id="KW-0067">ATP-binding</keyword>
<dbReference type="PANTHER" id="PTHR45626:SF26">
    <property type="entry name" value="FAMILY HELICASE, PUTATIVE (AFU_ORTHOLOGUE AFUA_2G09120)-RELATED"/>
    <property type="match status" value="1"/>
</dbReference>
<dbReference type="GO" id="GO:0006281">
    <property type="term" value="P:DNA repair"/>
    <property type="evidence" value="ECO:0007669"/>
    <property type="project" value="TreeGrafter"/>
</dbReference>
<evidence type="ECO:0000256" key="10">
    <source>
        <dbReference type="SAM" id="MobiDB-lite"/>
    </source>
</evidence>
<evidence type="ECO:0000256" key="2">
    <source>
        <dbReference type="ARBA" id="ARBA00022679"/>
    </source>
</evidence>
<dbReference type="InterPro" id="IPR001841">
    <property type="entry name" value="Znf_RING"/>
</dbReference>
<dbReference type="Gene3D" id="3.40.50.300">
    <property type="entry name" value="P-loop containing nucleotide triphosphate hydrolases"/>
    <property type="match status" value="1"/>
</dbReference>
<feature type="compositionally biased region" description="Basic residues" evidence="10">
    <location>
        <begin position="1801"/>
        <end position="1820"/>
    </location>
</feature>
<feature type="domain" description="RING-type" evidence="11">
    <location>
        <begin position="1885"/>
        <end position="1926"/>
    </location>
</feature>
<evidence type="ECO:0000256" key="3">
    <source>
        <dbReference type="ARBA" id="ARBA00022723"/>
    </source>
</evidence>
<dbReference type="PANTHER" id="PTHR45626">
    <property type="entry name" value="TRANSCRIPTION TERMINATION FACTOR 2-RELATED"/>
    <property type="match status" value="1"/>
</dbReference>
<dbReference type="PROSITE" id="PS50089">
    <property type="entry name" value="ZF_RING_2"/>
    <property type="match status" value="1"/>
</dbReference>
<dbReference type="Gene3D" id="3.40.50.10810">
    <property type="entry name" value="Tandem AAA-ATPase domain"/>
    <property type="match status" value="1"/>
</dbReference>
<dbReference type="SUPFAM" id="SSF53335">
    <property type="entry name" value="S-adenosyl-L-methionine-dependent methyltransferases"/>
    <property type="match status" value="1"/>
</dbReference>
<dbReference type="GO" id="GO:0016787">
    <property type="term" value="F:hydrolase activity"/>
    <property type="evidence" value="ECO:0007669"/>
    <property type="project" value="UniProtKB-KW"/>
</dbReference>
<evidence type="ECO:0000256" key="4">
    <source>
        <dbReference type="ARBA" id="ARBA00022741"/>
    </source>
</evidence>
<dbReference type="InterPro" id="IPR000330">
    <property type="entry name" value="SNF2_N"/>
</dbReference>
<dbReference type="GO" id="GO:0008270">
    <property type="term" value="F:zinc ion binding"/>
    <property type="evidence" value="ECO:0007669"/>
    <property type="project" value="UniProtKB-KW"/>
</dbReference>
<dbReference type="Pfam" id="PF00176">
    <property type="entry name" value="SNF2-rel_dom"/>
    <property type="match status" value="1"/>
</dbReference>
<dbReference type="CDD" id="cd18793">
    <property type="entry name" value="SF2_C_SNF"/>
    <property type="match status" value="1"/>
</dbReference>
<dbReference type="InterPro" id="IPR001525">
    <property type="entry name" value="C5_MeTfrase"/>
</dbReference>
<dbReference type="EMBL" id="JAAAPX010000002">
    <property type="protein sequence ID" value="KAF4245422.1"/>
    <property type="molecule type" value="Genomic_DNA"/>
</dbReference>
<proteinExistence type="predicted"/>
<reference evidence="12" key="2">
    <citation type="submission" date="2020-04" db="EMBL/GenBank/DDBJ databases">
        <authorList>
            <person name="Santos R.A.C."/>
            <person name="Steenwyk J.L."/>
            <person name="Rivero-Menendez O."/>
            <person name="Mead M.E."/>
            <person name="Silva L.P."/>
            <person name="Bastos R.W."/>
            <person name="Alastruey-Izquierdo A."/>
            <person name="Goldman G.H."/>
            <person name="Rokas A."/>
        </authorList>
    </citation>
    <scope>NUCLEOTIDE SEQUENCE</scope>
    <source>
        <strain evidence="12">CNM-CM6805</strain>
    </source>
</reference>
<feature type="compositionally biased region" description="Polar residues" evidence="10">
    <location>
        <begin position="1772"/>
        <end position="1784"/>
    </location>
</feature>
<evidence type="ECO:0000256" key="7">
    <source>
        <dbReference type="ARBA" id="ARBA00022833"/>
    </source>
</evidence>
<evidence type="ECO:0000256" key="1">
    <source>
        <dbReference type="ARBA" id="ARBA00022603"/>
    </source>
</evidence>
<feature type="compositionally biased region" description="Acidic residues" evidence="10">
    <location>
        <begin position="1354"/>
        <end position="1366"/>
    </location>
</feature>
<dbReference type="InterPro" id="IPR049730">
    <property type="entry name" value="SNF2/RAD54-like_C"/>
</dbReference>
<keyword evidence="6" id="KW-0378">Hydrolase</keyword>
<evidence type="ECO:0000256" key="9">
    <source>
        <dbReference type="PROSITE-ProRule" id="PRU00175"/>
    </source>
</evidence>
<evidence type="ECO:0000313" key="12">
    <source>
        <dbReference type="EMBL" id="KAF4245422.1"/>
    </source>
</evidence>
<dbReference type="InterPro" id="IPR027417">
    <property type="entry name" value="P-loop_NTPase"/>
</dbReference>
<keyword evidence="2" id="KW-0808">Transferase</keyword>
<feature type="compositionally biased region" description="Acidic residues" evidence="10">
    <location>
        <begin position="1395"/>
        <end position="1407"/>
    </location>
</feature>
<dbReference type="InterPro" id="IPR050628">
    <property type="entry name" value="SNF2_RAD54_helicase_TF"/>
</dbReference>
<comment type="caution">
    <text evidence="12">The sequence shown here is derived from an EMBL/GenBank/DDBJ whole genome shotgun (WGS) entry which is preliminary data.</text>
</comment>
<keyword evidence="1" id="KW-0489">Methyltransferase</keyword>
<keyword evidence="7" id="KW-0862">Zinc</keyword>
<dbReference type="SUPFAM" id="SSF52540">
    <property type="entry name" value="P-loop containing nucleoside triphosphate hydrolases"/>
    <property type="match status" value="2"/>
</dbReference>
<dbReference type="GO" id="GO:0008094">
    <property type="term" value="F:ATP-dependent activity, acting on DNA"/>
    <property type="evidence" value="ECO:0007669"/>
    <property type="project" value="TreeGrafter"/>
</dbReference>
<evidence type="ECO:0000259" key="11">
    <source>
        <dbReference type="PROSITE" id="PS50089"/>
    </source>
</evidence>
<accession>A0A8H4HG70</accession>
<dbReference type="PROSITE" id="PS00518">
    <property type="entry name" value="ZF_RING_1"/>
    <property type="match status" value="1"/>
</dbReference>
<evidence type="ECO:0000256" key="5">
    <source>
        <dbReference type="ARBA" id="ARBA00022771"/>
    </source>
</evidence>
<reference evidence="12" key="1">
    <citation type="journal article" date="2020" name="bioRxiv">
        <title>Genomic and phenotypic heterogeneity of clinical isolates of the human pathogens Aspergillus fumigatus, Aspergillus lentulus and Aspergillus fumigatiaffinis.</title>
        <authorList>
            <person name="dos Santos R.A.C."/>
            <person name="Steenwyk J.L."/>
            <person name="Rivero-Menendez O."/>
            <person name="Mead M.E."/>
            <person name="Silva L.P."/>
            <person name="Bastos R.W."/>
            <person name="Alastruey-Izquierdo A."/>
            <person name="Goldman G.H."/>
            <person name="Rokas A."/>
        </authorList>
    </citation>
    <scope>NUCLEOTIDE SEQUENCE</scope>
    <source>
        <strain evidence="12">CNM-CM6805</strain>
    </source>
</reference>
<dbReference type="Gene3D" id="3.40.50.150">
    <property type="entry name" value="Vaccinia Virus protein VP39"/>
    <property type="match status" value="1"/>
</dbReference>
<protein>
    <recommendedName>
        <fullName evidence="11">RING-type domain-containing protein</fullName>
    </recommendedName>
</protein>
<dbReference type="InterPro" id="IPR014001">
    <property type="entry name" value="Helicase_ATP-bd"/>
</dbReference>
<evidence type="ECO:0000256" key="8">
    <source>
        <dbReference type="ARBA" id="ARBA00022840"/>
    </source>
</evidence>
<dbReference type="GO" id="GO:0008168">
    <property type="term" value="F:methyltransferase activity"/>
    <property type="evidence" value="ECO:0007669"/>
    <property type="project" value="UniProtKB-KW"/>
</dbReference>
<feature type="compositionally biased region" description="Basic and acidic residues" evidence="10">
    <location>
        <begin position="1430"/>
        <end position="1440"/>
    </location>
</feature>
<feature type="compositionally biased region" description="Basic and acidic residues" evidence="10">
    <location>
        <begin position="1336"/>
        <end position="1345"/>
    </location>
</feature>
<name>A0A8H4HG70_9EURO</name>
<feature type="compositionally biased region" description="Basic and acidic residues" evidence="10">
    <location>
        <begin position="1384"/>
        <end position="1393"/>
    </location>
</feature>
<dbReference type="Pfam" id="PF00145">
    <property type="entry name" value="DNA_methylase"/>
    <property type="match status" value="1"/>
</dbReference>
<evidence type="ECO:0000313" key="13">
    <source>
        <dbReference type="Proteomes" id="UP000653565"/>
    </source>
</evidence>
<keyword evidence="5 9" id="KW-0863">Zinc-finger</keyword>
<evidence type="ECO:0000256" key="6">
    <source>
        <dbReference type="ARBA" id="ARBA00022801"/>
    </source>
</evidence>
<dbReference type="InterPro" id="IPR038718">
    <property type="entry name" value="SNF2-like_sf"/>
</dbReference>
<feature type="region of interest" description="Disordered" evidence="10">
    <location>
        <begin position="1"/>
        <end position="37"/>
    </location>
</feature>
<gene>
    <name evidence="12" type="ORF">CNMCM6805_005572</name>
</gene>
<keyword evidence="3" id="KW-0479">Metal-binding</keyword>
<dbReference type="InterPro" id="IPR017907">
    <property type="entry name" value="Znf_RING_CS"/>
</dbReference>
<dbReference type="SMART" id="SM00487">
    <property type="entry name" value="DEXDc"/>
    <property type="match status" value="1"/>
</dbReference>
<keyword evidence="13" id="KW-1185">Reference proteome</keyword>
<dbReference type="GO" id="GO:0032259">
    <property type="term" value="P:methylation"/>
    <property type="evidence" value="ECO:0007669"/>
    <property type="project" value="UniProtKB-KW"/>
</dbReference>
<dbReference type="Proteomes" id="UP000653565">
    <property type="component" value="Unassembled WGS sequence"/>
</dbReference>
<feature type="region of interest" description="Disordered" evidence="10">
    <location>
        <begin position="1760"/>
        <end position="1823"/>
    </location>
</feature>
<dbReference type="InterPro" id="IPR029063">
    <property type="entry name" value="SAM-dependent_MTases_sf"/>
</dbReference>
<feature type="compositionally biased region" description="Polar residues" evidence="10">
    <location>
        <begin position="1408"/>
        <end position="1417"/>
    </location>
</feature>
<feature type="region of interest" description="Disordered" evidence="10">
    <location>
        <begin position="1380"/>
        <end position="1440"/>
    </location>
</feature>
<sequence>MPRRPRQAGPDPAPPEGLDPDIPEVVRSQPYSGPMSAKTRLASHLPPLYKLEDIYEHMTKRALELNFDDVLCHLGSKPLRVVTMCSGTESPLLALEMVQNVLRESFGKNFEFRHLFSAEIVPFKQAYIERNFHPRFLFRDVKQLKDRFAQTAYGSLEKIPKNPDLVIAGFSCVDFSGLNNKRKTLDEQGESGGTFWGIIRYAVAYRPRIVVLENVKTAPWEKIAEHWNEINYVAVHNSVDTKAYYLPQTRERGYMLCIDRNLLDKHGLSEQSVMDWPKIFDNFKRPASSPAGMFLLDADDPRLEQIEKDMSIRVTSTTVRATIDWTKYQARHQNYRSTQELGFERPISKSQDSGACQMLDFAWQTWFRYLPERIWDTIDVNFLRKLVEGYDMNFKERCIELSQGVEREVDSRAFGIVGCITPSGIPYITTRGGPLCGLEALALQGLPLDRLLLTRESPRDLQDLAGNAMSSTVVGAAVLSALIVGHKVLPPGEQSSTPSNRIPTHKRIGLRENLLMMPRVSQLSQLGPVNISDLQRQAASSARYCLCERQSGVKQVILKCTLCAHTACSDCAGNPSHAYERWSGLIRSEPSDFIRRFKSILPARLTMSGLDRESYRSFDRSLPGNPDHVWEKYLDAVTRTVGDELRFLDVRRSKVWTAVYEGKCSILKLIISGSTFEWLLFAKPLDSEPALSLHREILSKPIARMMPDPITRKGVWEVCAPLSSKFTLTISGAGSQIPTYEARCGLQKREFVNASRWNRLEVQGSSYDCQQLEVDIRGTYQLLPDCGTANGCLHKKGATDAEPEVYLFLDPMKLGEPKNDSFVFALEHQRSPGYESRITIAELSHKWRSSKASDARRNVNAYYRKWVQVQTMRLHVHPSDSTITCWGLRPGTTVFMANAGCHDANIPLLSLSAPGDAIDSLWRKGPWQVTNPTESTSLLRDFAWLLQKSLELSGFQDWNPIITYVSLGEETGSICSVCTPPKPRILWGRDIKGSIKAYEDPRDAALYERQVKAQPSPFLIFRRVDEDNVGHFLVTLNVQTLLHKAHARLGSSGSSNPSFYWRLVPNAYDERRVPFPKFNLLSNRNDPPHSQPPNFRKALRPEQLRSLTWMLEQEKDDIAPFVEEEVEEALLPSMTWRAEGKVMVQRTVRGGVLADDVGYGKTAITLGLIDVQHSRGHDTIPKPMAGFIPTKATLILVPQIVLQQWLLEITKFVGKKYEVLVLPSGTEFSKKMISDILRADIILVPWSVLNHQSYYERMQRLTGMPRVPESAGRNFDAWFAEAQKALREQVQILMDQGPREFLESLRKKRQTVKATHGNRTYTPSKRLRGKQYVAAHETEDPKPEHGMQYADLSSAEESDGDDDADPESVRANVEHFIELQSEAARGDATHTPDESYSEDDTVYEESSTESNAQTNAGPSKVGTSRKRKRDQSSTEKAKRTWDDRKEFNILRDKRNQQWYTVKTPLLHAFLFHRIVIDEFTYAGNERLAPLLALRARSNWVLSGTPPLNDFADVKTIAPFLGIHLGVDDENTSSQNHRLKVLRKNRSDAEVFQSWRAPHSEAWHRSRHEVAQRFLNQFARRNIADIDEVPCSEHLILIDQSPAECAIYLELYKQLMTHNKQLRRSRRGRFQNDQNERLDEIISSSMSPEEALLKRCCSLTLKGRWEEGKPEAVTCSSLIETREEQLANLRAEFSSKMKLAAWLYFGWDLKYEKFHKFAEGILMHQFGDEAVTTAAFLLFKSAMCASHPDDWKLFFAEKGPSSKKAGSPEEAESGTTVSQEDTGSVESDKMAEVDNQLQGPPKKAKRLAGKGAQKRQAKKTKRAEVKKDQCSELPIKPTKLDDFELCMGEATSILRNIMSEWVLRERALRFLRTVRMLQTNRETPECHCCREEVQSRIDLNVVGSCGHALCKDCAEKTVRFEECIVDNCRGSGTKFNMISAASLGFEGDRSTQYGGRKMDKLVEIVKGIPSQERAILFIQFPELIDVVSKAFDLAKITHTVIAARDTKKIEEFKKGNAKVVILNLGSETAAGLQVTFPCLFLSLLSHLIFFHRNLQCTNHVIFLSPMLAETQYDYDSSMTQAIGRALRYGQTRRVHVYHLLMKRTIDVNIFQERHGKILVERNGQAVLVNADECLAGEALNCQGPALVVDNFL</sequence>
<feature type="region of interest" description="Disordered" evidence="10">
    <location>
        <begin position="1309"/>
        <end position="1367"/>
    </location>
</feature>
<organism evidence="12 13">
    <name type="scientific">Aspergillus fumigatiaffinis</name>
    <dbReference type="NCBI Taxonomy" id="340414"/>
    <lineage>
        <taxon>Eukaryota</taxon>
        <taxon>Fungi</taxon>
        <taxon>Dikarya</taxon>
        <taxon>Ascomycota</taxon>
        <taxon>Pezizomycotina</taxon>
        <taxon>Eurotiomycetes</taxon>
        <taxon>Eurotiomycetidae</taxon>
        <taxon>Eurotiales</taxon>
        <taxon>Aspergillaceae</taxon>
        <taxon>Aspergillus</taxon>
        <taxon>Aspergillus subgen. Fumigati</taxon>
    </lineage>
</organism>